<evidence type="ECO:0000313" key="2">
    <source>
        <dbReference type="Proteomes" id="UP001060215"/>
    </source>
</evidence>
<evidence type="ECO:0000313" key="1">
    <source>
        <dbReference type="EMBL" id="KAI7993669.1"/>
    </source>
</evidence>
<accession>A0ACC0FYA0</accession>
<protein>
    <submittedName>
        <fullName evidence="1">Uncharacterized protein</fullName>
    </submittedName>
</protein>
<sequence>MIASPIPQSSPILLSPSSKTTLKESQNASPPATAPDSQGDNGGGSSNYEDLRGYALWAICYGIASPIALRTFDALTSSRHTGGHEIAQQKKEKEKTSCGNSNPPPSICHTVFPSVTLINPTITTFPDSKKEETAAASTSPNSQKDLVNV</sequence>
<keyword evidence="2" id="KW-1185">Reference proteome</keyword>
<name>A0ACC0FYA0_9ERIC</name>
<proteinExistence type="predicted"/>
<dbReference type="Proteomes" id="UP001060215">
    <property type="component" value="Chromosome 12"/>
</dbReference>
<organism evidence="1 2">
    <name type="scientific">Camellia lanceoleosa</name>
    <dbReference type="NCBI Taxonomy" id="1840588"/>
    <lineage>
        <taxon>Eukaryota</taxon>
        <taxon>Viridiplantae</taxon>
        <taxon>Streptophyta</taxon>
        <taxon>Embryophyta</taxon>
        <taxon>Tracheophyta</taxon>
        <taxon>Spermatophyta</taxon>
        <taxon>Magnoliopsida</taxon>
        <taxon>eudicotyledons</taxon>
        <taxon>Gunneridae</taxon>
        <taxon>Pentapetalae</taxon>
        <taxon>asterids</taxon>
        <taxon>Ericales</taxon>
        <taxon>Theaceae</taxon>
        <taxon>Camellia</taxon>
    </lineage>
</organism>
<gene>
    <name evidence="1" type="ORF">LOK49_LG11G00726</name>
</gene>
<comment type="caution">
    <text evidence="1">The sequence shown here is derived from an EMBL/GenBank/DDBJ whole genome shotgun (WGS) entry which is preliminary data.</text>
</comment>
<reference evidence="1 2" key="1">
    <citation type="journal article" date="2022" name="Plant J.">
        <title>Chromosome-level genome of Camellia lanceoleosa provides a valuable resource for understanding genome evolution and self-incompatibility.</title>
        <authorList>
            <person name="Gong W."/>
            <person name="Xiao S."/>
            <person name="Wang L."/>
            <person name="Liao Z."/>
            <person name="Chang Y."/>
            <person name="Mo W."/>
            <person name="Hu G."/>
            <person name="Li W."/>
            <person name="Zhao G."/>
            <person name="Zhu H."/>
            <person name="Hu X."/>
            <person name="Ji K."/>
            <person name="Xiang X."/>
            <person name="Song Q."/>
            <person name="Yuan D."/>
            <person name="Jin S."/>
            <person name="Zhang L."/>
        </authorList>
    </citation>
    <scope>NUCLEOTIDE SEQUENCE [LARGE SCALE GENOMIC DNA]</scope>
    <source>
        <strain evidence="1">SQ_2022a</strain>
    </source>
</reference>
<dbReference type="EMBL" id="CM045769">
    <property type="protein sequence ID" value="KAI7993669.1"/>
    <property type="molecule type" value="Genomic_DNA"/>
</dbReference>